<reference evidence="2 4" key="1">
    <citation type="submission" date="2014-03" db="EMBL/GenBank/DDBJ databases">
        <title>Complete genome sequence of a deeply braunched marine Bacteroidia bacterium Draconibacterium orientale type strain FH5T.</title>
        <authorList>
            <person name="Li X."/>
            <person name="Wang X."/>
            <person name="Xie Z."/>
            <person name="Du Z."/>
            <person name="Chen G."/>
        </authorList>
    </citation>
    <scope>NUCLEOTIDE SEQUENCE [LARGE SCALE GENOMIC DNA]</scope>
    <source>
        <strain evidence="2 4">FH5</strain>
    </source>
</reference>
<dbReference type="Proteomes" id="UP000023772">
    <property type="component" value="Chromosome"/>
</dbReference>
<reference evidence="3 5" key="2">
    <citation type="submission" date="2016-10" db="EMBL/GenBank/DDBJ databases">
        <authorList>
            <person name="de Groot N.N."/>
        </authorList>
    </citation>
    <scope>NUCLEOTIDE SEQUENCE [LARGE SCALE GENOMIC DNA]</scope>
    <source>
        <strain evidence="3 5">DSM 25947</strain>
    </source>
</reference>
<keyword evidence="1" id="KW-0472">Membrane</keyword>
<evidence type="ECO:0000313" key="2">
    <source>
        <dbReference type="EMBL" id="AHW59788.1"/>
    </source>
</evidence>
<name>X5DAJ8_9BACT</name>
<dbReference type="EMBL" id="FOHT01000007">
    <property type="protein sequence ID" value="SET16879.1"/>
    <property type="molecule type" value="Genomic_DNA"/>
</dbReference>
<dbReference type="KEGG" id="dori:FH5T_09755"/>
<dbReference type="STRING" id="1168034.FH5T_09755"/>
<sequence length="62" mass="7129">MKIVSNLLTNIEGIQIFYIIGLLIFVMLFIVIFIRTMRIPNQEMEDIKNSILTDGDSNPINT</sequence>
<keyword evidence="1" id="KW-1133">Transmembrane helix</keyword>
<keyword evidence="1" id="KW-0812">Transmembrane</keyword>
<evidence type="ECO:0000256" key="1">
    <source>
        <dbReference type="SAM" id="Phobius"/>
    </source>
</evidence>
<proteinExistence type="predicted"/>
<dbReference type="Proteomes" id="UP000181981">
    <property type="component" value="Unassembled WGS sequence"/>
</dbReference>
<organism evidence="3 5">
    <name type="scientific">Draconibacterium orientale</name>
    <dbReference type="NCBI Taxonomy" id="1168034"/>
    <lineage>
        <taxon>Bacteria</taxon>
        <taxon>Pseudomonadati</taxon>
        <taxon>Bacteroidota</taxon>
        <taxon>Bacteroidia</taxon>
        <taxon>Marinilabiliales</taxon>
        <taxon>Prolixibacteraceae</taxon>
        <taxon>Draconibacterium</taxon>
    </lineage>
</organism>
<evidence type="ECO:0000313" key="3">
    <source>
        <dbReference type="EMBL" id="SET16879.1"/>
    </source>
</evidence>
<gene>
    <name evidence="2" type="ORF">FH5T_09755</name>
    <name evidence="3" type="ORF">SAMN05444285_10753</name>
</gene>
<feature type="transmembrane region" description="Helical" evidence="1">
    <location>
        <begin position="16"/>
        <end position="34"/>
    </location>
</feature>
<accession>X5DAJ8</accession>
<evidence type="ECO:0000313" key="4">
    <source>
        <dbReference type="Proteomes" id="UP000023772"/>
    </source>
</evidence>
<protein>
    <submittedName>
        <fullName evidence="2">Cbb3-type cytochrome oxidase component FixQ</fullName>
    </submittedName>
</protein>
<dbReference type="EMBL" id="CP007451">
    <property type="protein sequence ID" value="AHW59788.1"/>
    <property type="molecule type" value="Genomic_DNA"/>
</dbReference>
<dbReference type="RefSeq" id="WP_038557884.1">
    <property type="nucleotide sequence ID" value="NZ_FOHT01000007.1"/>
</dbReference>
<evidence type="ECO:0000313" key="5">
    <source>
        <dbReference type="Proteomes" id="UP000181981"/>
    </source>
</evidence>
<dbReference type="HOGENOM" id="CLU_200390_1_0_10"/>
<keyword evidence="4" id="KW-1185">Reference proteome</keyword>
<dbReference type="AlphaFoldDB" id="X5DAJ8"/>